<dbReference type="Proteomes" id="UP000011087">
    <property type="component" value="Unassembled WGS sequence"/>
</dbReference>
<dbReference type="KEGG" id="gtt:GUITHDRAFT_163890"/>
<name>L1J4Q2_GUITC</name>
<proteinExistence type="predicted"/>
<gene>
    <name evidence="2" type="ORF">GUITHDRAFT_163890</name>
</gene>
<dbReference type="RefSeq" id="XP_005830257.1">
    <property type="nucleotide sequence ID" value="XM_005830200.1"/>
</dbReference>
<dbReference type="EMBL" id="JH993011">
    <property type="protein sequence ID" value="EKX43277.1"/>
    <property type="molecule type" value="Genomic_DNA"/>
</dbReference>
<dbReference type="PaxDb" id="55529-EKX43277"/>
<evidence type="ECO:0000256" key="1">
    <source>
        <dbReference type="SAM" id="MobiDB-lite"/>
    </source>
</evidence>
<reference evidence="3" key="3">
    <citation type="submission" date="2016-03" db="UniProtKB">
        <authorList>
            <consortium name="EnsemblProtists"/>
        </authorList>
    </citation>
    <scope>IDENTIFICATION</scope>
</reference>
<sequence>MAEEVKTRGAAMGEERSVEVAVEGLLAVSDAARKSKLDVSLLPDPSKSLEKISKLVETSAGSLAPSQLVNLIRRLSSKEICLLLNLVARAHKIPKTRQDPVQAELKKMLPSLLGVLLERKEARQEQEQQLDKFDISALANALGILFPTFARVVEGGEDDVVTAATLLNGLSRVGWKELSEEGEFRSSLLLLHSSLLRPPPSALQPRHIAMSLHAMWKMQTPPPPAVLEQFLAAWRVNAEQEEGRKGEEDGRGGREERRTGMSSQDVGLVTFSLMSLGLSRHELMVEALASSRLLPPRAWDGQAIANTLASFSFALEHLAPSPSSPSSPDLLAVLLAGLGEVLQGEKLKGCELGSLVSSLSSCGLSVRSHPLLFLSLGEKICKLNKQGKGSDPQLLSARDASTALLSLARSSSSGAPAVMEQQQHLLLSSATQNVLIRSKEMIRGNGKEMEEATRELLDVYAFVSFLSLSDGQVAQVADEVATRIEEAASFSSSSLWRPRVAASMLQSMSRRRGEAAGRARERVLQGLQEQEEWSGEELGMVANLMREQGGAEDLTVLVASRTSQLLAREGEVELEDLAAIASYVSSREGGGRGREEERRRCLEGIAEELVARGVTRMSLSSLTQLLLGLTRSRQLPPSLKQLLFASIRKNSLRSFSSSHIINILTALSLEQQQQELEEEQEEQEVAGELLLSPSQRGMLDFIVTVMLNMRMEEEPLPSLALVASSLAKLTYAHANFEIFRRMVLTGRQARILQEREEEDASQLAAQGHRSLAVFASSLVKFPSPLNATTQQVLLRLMDAAELVDDASWSHQDAQSLAQIVRKGPVLLPPDRLQSYIERINEKLAGDLQRNFKLHSQHVRGATNIARLLPFLQQLEQASRMGELLVKNEMRGMTVRGGGGGGKRRRKDEEEEELTGASGVGRGDVLLYFHQLSASPSAPLLLNLWAPHLIEQLQTPGEDEATGGGARDLTALVRLLSVINGREEVEGTAAAAAAPPPPPPALLQLLYRRIQQEVSRSDGHHRLQDLVLLLRMSAGSELGEAVASRLSSLLCSRRVCSRQLTPPLLLSLLSTLRGQPAAAELLSASCLSFSSVPAHCWASANVVLGLLEQLKELREVGDPKRAATRVLSEAICSLPDEALSPRLAVRILFRLGRGREPLEDPEAAAVTRLLFFLTRSSLSSCSYRDLSCLARVLAMRKAEESPLWQAVAEQVVVLEEEEELPLGDAASLAVNFARMTKLEEYAGMKEALRTRLRKELRGGGGGGGGASQMRMLVNLLSSFSGELSAEEWEAAVGRMKEEDVAALPLPVQCSLLLLLSKAKIFDRDLMRTLANEMARRAEEGSLPLPLAVVVLKSIAASDMVWIDAAGTEDVFLAVSRLLQQRPLKQLSLQQLAIVANSFARVKVFDEPLFLLLSRAIRKRRVNPSLFRVQIIAVLLFAFSRVQVEDPQLLDFLSEVLLQLPPEQFTPQSLSVIISVYAGAHRRRSMSSLVQHKPSPAPLPPASGILAFLASVAIQMKPQTFEPRHIRAIVEAYHRAGVRAEGLWEVMSKAWQIRWGTGFKSEQEMIDFLTSLDEETRKPKTSNAQSSSSPGAQGDTFGALKRWIIGGGK</sequence>
<evidence type="ECO:0000313" key="4">
    <source>
        <dbReference type="Proteomes" id="UP000011087"/>
    </source>
</evidence>
<reference evidence="2 4" key="1">
    <citation type="journal article" date="2012" name="Nature">
        <title>Algal genomes reveal evolutionary mosaicism and the fate of nucleomorphs.</title>
        <authorList>
            <consortium name="DOE Joint Genome Institute"/>
            <person name="Curtis B.A."/>
            <person name="Tanifuji G."/>
            <person name="Burki F."/>
            <person name="Gruber A."/>
            <person name="Irimia M."/>
            <person name="Maruyama S."/>
            <person name="Arias M.C."/>
            <person name="Ball S.G."/>
            <person name="Gile G.H."/>
            <person name="Hirakawa Y."/>
            <person name="Hopkins J.F."/>
            <person name="Kuo A."/>
            <person name="Rensing S.A."/>
            <person name="Schmutz J."/>
            <person name="Symeonidi A."/>
            <person name="Elias M."/>
            <person name="Eveleigh R.J."/>
            <person name="Herman E.K."/>
            <person name="Klute M.J."/>
            <person name="Nakayama T."/>
            <person name="Obornik M."/>
            <person name="Reyes-Prieto A."/>
            <person name="Armbrust E.V."/>
            <person name="Aves S.J."/>
            <person name="Beiko R.G."/>
            <person name="Coutinho P."/>
            <person name="Dacks J.B."/>
            <person name="Durnford D.G."/>
            <person name="Fast N.M."/>
            <person name="Green B.R."/>
            <person name="Grisdale C.J."/>
            <person name="Hempel F."/>
            <person name="Henrissat B."/>
            <person name="Hoppner M.P."/>
            <person name="Ishida K."/>
            <person name="Kim E."/>
            <person name="Koreny L."/>
            <person name="Kroth P.G."/>
            <person name="Liu Y."/>
            <person name="Malik S.B."/>
            <person name="Maier U.G."/>
            <person name="McRose D."/>
            <person name="Mock T."/>
            <person name="Neilson J.A."/>
            <person name="Onodera N.T."/>
            <person name="Poole A.M."/>
            <person name="Pritham E.J."/>
            <person name="Richards T.A."/>
            <person name="Rocap G."/>
            <person name="Roy S.W."/>
            <person name="Sarai C."/>
            <person name="Schaack S."/>
            <person name="Shirato S."/>
            <person name="Slamovits C.H."/>
            <person name="Spencer D.F."/>
            <person name="Suzuki S."/>
            <person name="Worden A.Z."/>
            <person name="Zauner S."/>
            <person name="Barry K."/>
            <person name="Bell C."/>
            <person name="Bharti A.K."/>
            <person name="Crow J.A."/>
            <person name="Grimwood J."/>
            <person name="Kramer R."/>
            <person name="Lindquist E."/>
            <person name="Lucas S."/>
            <person name="Salamov A."/>
            <person name="McFadden G.I."/>
            <person name="Lane C.E."/>
            <person name="Keeling P.J."/>
            <person name="Gray M.W."/>
            <person name="Grigoriev I.V."/>
            <person name="Archibald J.M."/>
        </authorList>
    </citation>
    <scope>NUCLEOTIDE SEQUENCE</scope>
    <source>
        <strain evidence="2 4">CCMP2712</strain>
    </source>
</reference>
<feature type="region of interest" description="Disordered" evidence="1">
    <location>
        <begin position="239"/>
        <end position="262"/>
    </location>
</feature>
<feature type="compositionally biased region" description="Polar residues" evidence="1">
    <location>
        <begin position="1579"/>
        <end position="1589"/>
    </location>
</feature>
<organism evidence="2">
    <name type="scientific">Guillardia theta (strain CCMP2712)</name>
    <name type="common">Cryptophyte</name>
    <dbReference type="NCBI Taxonomy" id="905079"/>
    <lineage>
        <taxon>Eukaryota</taxon>
        <taxon>Cryptophyceae</taxon>
        <taxon>Pyrenomonadales</taxon>
        <taxon>Geminigeraceae</taxon>
        <taxon>Guillardia</taxon>
    </lineage>
</organism>
<keyword evidence="4" id="KW-1185">Reference proteome</keyword>
<dbReference type="GeneID" id="17300005"/>
<dbReference type="EnsemblProtists" id="EKX43277">
    <property type="protein sequence ID" value="EKX43277"/>
    <property type="gene ID" value="GUITHDRAFT_163890"/>
</dbReference>
<feature type="region of interest" description="Disordered" evidence="1">
    <location>
        <begin position="891"/>
        <end position="915"/>
    </location>
</feature>
<evidence type="ECO:0000313" key="2">
    <source>
        <dbReference type="EMBL" id="EKX43277.1"/>
    </source>
</evidence>
<protein>
    <submittedName>
        <fullName evidence="2 3">Uncharacterized protein</fullName>
    </submittedName>
</protein>
<feature type="compositionally biased region" description="Basic and acidic residues" evidence="1">
    <location>
        <begin position="241"/>
        <end position="259"/>
    </location>
</feature>
<evidence type="ECO:0000313" key="3">
    <source>
        <dbReference type="EnsemblProtists" id="EKX43277"/>
    </source>
</evidence>
<accession>L1J4Q2</accession>
<feature type="region of interest" description="Disordered" evidence="1">
    <location>
        <begin position="1571"/>
        <end position="1596"/>
    </location>
</feature>
<reference evidence="4" key="2">
    <citation type="submission" date="2012-11" db="EMBL/GenBank/DDBJ databases">
        <authorList>
            <person name="Kuo A."/>
            <person name="Curtis B.A."/>
            <person name="Tanifuji G."/>
            <person name="Burki F."/>
            <person name="Gruber A."/>
            <person name="Irimia M."/>
            <person name="Maruyama S."/>
            <person name="Arias M.C."/>
            <person name="Ball S.G."/>
            <person name="Gile G.H."/>
            <person name="Hirakawa Y."/>
            <person name="Hopkins J.F."/>
            <person name="Rensing S.A."/>
            <person name="Schmutz J."/>
            <person name="Symeonidi A."/>
            <person name="Elias M."/>
            <person name="Eveleigh R.J."/>
            <person name="Herman E.K."/>
            <person name="Klute M.J."/>
            <person name="Nakayama T."/>
            <person name="Obornik M."/>
            <person name="Reyes-Prieto A."/>
            <person name="Armbrust E.V."/>
            <person name="Aves S.J."/>
            <person name="Beiko R.G."/>
            <person name="Coutinho P."/>
            <person name="Dacks J.B."/>
            <person name="Durnford D.G."/>
            <person name="Fast N.M."/>
            <person name="Green B.R."/>
            <person name="Grisdale C."/>
            <person name="Hempe F."/>
            <person name="Henrissat B."/>
            <person name="Hoppner M.P."/>
            <person name="Ishida K.-I."/>
            <person name="Kim E."/>
            <person name="Koreny L."/>
            <person name="Kroth P.G."/>
            <person name="Liu Y."/>
            <person name="Malik S.-B."/>
            <person name="Maier U.G."/>
            <person name="McRose D."/>
            <person name="Mock T."/>
            <person name="Neilson J.A."/>
            <person name="Onodera N.T."/>
            <person name="Poole A.M."/>
            <person name="Pritham E.J."/>
            <person name="Richards T.A."/>
            <person name="Rocap G."/>
            <person name="Roy S.W."/>
            <person name="Sarai C."/>
            <person name="Schaack S."/>
            <person name="Shirato S."/>
            <person name="Slamovits C.H."/>
            <person name="Spencer D.F."/>
            <person name="Suzuki S."/>
            <person name="Worden A.Z."/>
            <person name="Zauner S."/>
            <person name="Barry K."/>
            <person name="Bell C."/>
            <person name="Bharti A.K."/>
            <person name="Crow J.A."/>
            <person name="Grimwood J."/>
            <person name="Kramer R."/>
            <person name="Lindquist E."/>
            <person name="Lucas S."/>
            <person name="Salamov A."/>
            <person name="McFadden G.I."/>
            <person name="Lane C.E."/>
            <person name="Keeling P.J."/>
            <person name="Gray M.W."/>
            <person name="Grigoriev I.V."/>
            <person name="Archibald J.M."/>
        </authorList>
    </citation>
    <scope>NUCLEOTIDE SEQUENCE</scope>
    <source>
        <strain evidence="4">CCMP2712</strain>
    </source>
</reference>
<dbReference type="HOGENOM" id="CLU_244046_0_0_1"/>